<feature type="chain" id="PRO_5001742049" description="DUF2334 domain-containing protein" evidence="2">
    <location>
        <begin position="23"/>
        <end position="470"/>
    </location>
</feature>
<feature type="signal peptide" evidence="2">
    <location>
        <begin position="1"/>
        <end position="22"/>
    </location>
</feature>
<evidence type="ECO:0008006" key="4">
    <source>
        <dbReference type="Google" id="ProtNLM"/>
    </source>
</evidence>
<proteinExistence type="predicted"/>
<keyword evidence="1" id="KW-0812">Transmembrane</keyword>
<keyword evidence="1" id="KW-0472">Membrane</keyword>
<evidence type="ECO:0000256" key="1">
    <source>
        <dbReference type="SAM" id="Phobius"/>
    </source>
</evidence>
<protein>
    <recommendedName>
        <fullName evidence="4">DUF2334 domain-containing protein</fullName>
    </recommendedName>
</protein>
<organism evidence="3">
    <name type="scientific">Metalysinibacillus saudimassiliensis</name>
    <dbReference type="NCBI Taxonomy" id="1461583"/>
    <lineage>
        <taxon>Bacteria</taxon>
        <taxon>Bacillati</taxon>
        <taxon>Bacillota</taxon>
        <taxon>Bacilli</taxon>
        <taxon>Bacillales</taxon>
        <taxon>Caryophanaceae</taxon>
        <taxon>Metalysinibacillus</taxon>
    </lineage>
</organism>
<dbReference type="EMBL" id="LN483075">
    <property type="protein sequence ID" value="CEA04160.1"/>
    <property type="molecule type" value="Genomic_DNA"/>
</dbReference>
<keyword evidence="1" id="KW-1133">Transmembrane helix</keyword>
<evidence type="ECO:0000256" key="2">
    <source>
        <dbReference type="SAM" id="SignalP"/>
    </source>
</evidence>
<keyword evidence="2" id="KW-0732">Signal</keyword>
<gene>
    <name evidence="3" type="ORF">BN1050_01852</name>
</gene>
<feature type="transmembrane region" description="Helical" evidence="1">
    <location>
        <begin position="431"/>
        <end position="453"/>
    </location>
</feature>
<accession>A0A078MD17</accession>
<evidence type="ECO:0000313" key="3">
    <source>
        <dbReference type="EMBL" id="CEA04160.1"/>
    </source>
</evidence>
<name>A0A078MD17_9BACL</name>
<sequence>MYYKRLMVLLFIMIYATPTAVAKEPLHITVIVSEDASMELLDGFVHELAAYGQVESTIMPTKEQIKSSDVIAFISNEELVLDAKIWAEINASKAIKIVVGDIIPQLTQMTDWQRAGEVEVYKLAGKTLDQPFLTRQLTAPQSEVIASASSYSKEVPAVIQKEGFLYLAPVALQQKTHLVAKQAIQKILDHQNVIAQSSLLLITNVDYNTNVERLQKIIDALRQENIPITLQIKTTIKDNKNNRIFKLRDNKPLIKLLRQVQQDGAKFVMKNERLGSVPMDFEEITIDGLYPIGSNYQYEGIPLRIQNTVNTYLPTKSGAIIEYVPIVLRYNVENITVAKEVVAAELRPYTGLNTVGVILQYPAYGKVSELKEYIASLDTIAQYEWLDLRKLPLRIDNENVTVIQGESVEIIQHTPKWRMLVKRYQDNPAELLLWGMALFVLAFVILFFINTLFMRLTLRKRLFKERSNHG</sequence>
<dbReference type="HOGENOM" id="CLU_581144_0_0_9"/>
<reference evidence="3" key="1">
    <citation type="submission" date="2014-07" db="EMBL/GenBank/DDBJ databases">
        <authorList>
            <person name="Urmite Genomes Urmite Genomes"/>
        </authorList>
    </citation>
    <scope>NUCLEOTIDE SEQUENCE</scope>
    <source>
        <strain evidence="3">13S34_air</strain>
    </source>
</reference>
<dbReference type="AlphaFoldDB" id="A0A078MD17"/>
<dbReference type="PATRIC" id="fig|1461583.4.peg.1776"/>